<evidence type="ECO:0000313" key="8">
    <source>
        <dbReference type="Proteomes" id="UP000317369"/>
    </source>
</evidence>
<dbReference type="EMBL" id="CP036425">
    <property type="protein sequence ID" value="QDU34656.1"/>
    <property type="molecule type" value="Genomic_DNA"/>
</dbReference>
<keyword evidence="2 6" id="KW-0812">Transmembrane</keyword>
<keyword evidence="4 6" id="KW-0472">Membrane</keyword>
<evidence type="ECO:0000256" key="5">
    <source>
        <dbReference type="SAM" id="MobiDB-lite"/>
    </source>
</evidence>
<accession>A0A517YWR7</accession>
<evidence type="ECO:0000256" key="4">
    <source>
        <dbReference type="ARBA" id="ARBA00023136"/>
    </source>
</evidence>
<evidence type="ECO:0000256" key="2">
    <source>
        <dbReference type="ARBA" id="ARBA00022692"/>
    </source>
</evidence>
<keyword evidence="3 6" id="KW-1133">Transmembrane helix</keyword>
<gene>
    <name evidence="7" type="ORF">KS4_27270</name>
</gene>
<evidence type="ECO:0000256" key="6">
    <source>
        <dbReference type="SAM" id="Phobius"/>
    </source>
</evidence>
<sequence>MGVCTFILDVDRVETIFQTGSTKGYLRMTEENQSNEPQEENSPAGSEENKSELTADEKTMGMLCHLLGVFTWFLGPLIIWLIKKDESAYINDQGKEALNFGITMMIGWVVSVIAAIVSFGILFFLPPIVAIGGLVFFIIGTVKANDGIKYRYPICIRLVH</sequence>
<reference evidence="7 8" key="1">
    <citation type="submission" date="2019-02" db="EMBL/GenBank/DDBJ databases">
        <title>Deep-cultivation of Planctomycetes and their phenomic and genomic characterization uncovers novel biology.</title>
        <authorList>
            <person name="Wiegand S."/>
            <person name="Jogler M."/>
            <person name="Boedeker C."/>
            <person name="Pinto D."/>
            <person name="Vollmers J."/>
            <person name="Rivas-Marin E."/>
            <person name="Kohn T."/>
            <person name="Peeters S.H."/>
            <person name="Heuer A."/>
            <person name="Rast P."/>
            <person name="Oberbeckmann S."/>
            <person name="Bunk B."/>
            <person name="Jeske O."/>
            <person name="Meyerdierks A."/>
            <person name="Storesund J.E."/>
            <person name="Kallscheuer N."/>
            <person name="Luecker S."/>
            <person name="Lage O.M."/>
            <person name="Pohl T."/>
            <person name="Merkel B.J."/>
            <person name="Hornburger P."/>
            <person name="Mueller R.-W."/>
            <person name="Bruemmer F."/>
            <person name="Labrenz M."/>
            <person name="Spormann A.M."/>
            <person name="Op den Camp H."/>
            <person name="Overmann J."/>
            <person name="Amann R."/>
            <person name="Jetten M.S.M."/>
            <person name="Mascher T."/>
            <person name="Medema M.H."/>
            <person name="Devos D.P."/>
            <person name="Kaster A.-K."/>
            <person name="Ovreas L."/>
            <person name="Rohde M."/>
            <person name="Galperin M.Y."/>
            <person name="Jogler C."/>
        </authorList>
    </citation>
    <scope>NUCLEOTIDE SEQUENCE [LARGE SCALE GENOMIC DNA]</scope>
    <source>
        <strain evidence="7 8">KS4</strain>
    </source>
</reference>
<protein>
    <recommendedName>
        <fullName evidence="9">DUF4870 domain-containing protein</fullName>
    </recommendedName>
</protein>
<feature type="region of interest" description="Disordered" evidence="5">
    <location>
        <begin position="27"/>
        <end position="51"/>
    </location>
</feature>
<dbReference type="KEGG" id="pcor:KS4_27270"/>
<evidence type="ECO:0000313" key="7">
    <source>
        <dbReference type="EMBL" id="QDU34656.1"/>
    </source>
</evidence>
<feature type="transmembrane region" description="Helical" evidence="6">
    <location>
        <begin position="123"/>
        <end position="142"/>
    </location>
</feature>
<feature type="transmembrane region" description="Helical" evidence="6">
    <location>
        <begin position="97"/>
        <end position="117"/>
    </location>
</feature>
<proteinExistence type="predicted"/>
<comment type="subcellular location">
    <subcellularLocation>
        <location evidence="1">Membrane</location>
        <topology evidence="1">Multi-pass membrane protein</topology>
    </subcellularLocation>
</comment>
<dbReference type="AlphaFoldDB" id="A0A517YWR7"/>
<keyword evidence="8" id="KW-1185">Reference proteome</keyword>
<feature type="compositionally biased region" description="Low complexity" evidence="5">
    <location>
        <begin position="31"/>
        <end position="43"/>
    </location>
</feature>
<organism evidence="7 8">
    <name type="scientific">Poriferisphaera corsica</name>
    <dbReference type="NCBI Taxonomy" id="2528020"/>
    <lineage>
        <taxon>Bacteria</taxon>
        <taxon>Pseudomonadati</taxon>
        <taxon>Planctomycetota</taxon>
        <taxon>Phycisphaerae</taxon>
        <taxon>Phycisphaerales</taxon>
        <taxon>Phycisphaeraceae</taxon>
        <taxon>Poriferisphaera</taxon>
    </lineage>
</organism>
<name>A0A517YWR7_9BACT</name>
<feature type="transmembrane region" description="Helical" evidence="6">
    <location>
        <begin position="60"/>
        <end position="82"/>
    </location>
</feature>
<dbReference type="Proteomes" id="UP000317369">
    <property type="component" value="Chromosome"/>
</dbReference>
<evidence type="ECO:0008006" key="9">
    <source>
        <dbReference type="Google" id="ProtNLM"/>
    </source>
</evidence>
<dbReference type="Pfam" id="PF09685">
    <property type="entry name" value="MamF_MmsF"/>
    <property type="match status" value="1"/>
</dbReference>
<evidence type="ECO:0000256" key="3">
    <source>
        <dbReference type="ARBA" id="ARBA00022989"/>
    </source>
</evidence>
<evidence type="ECO:0000256" key="1">
    <source>
        <dbReference type="ARBA" id="ARBA00004141"/>
    </source>
</evidence>
<dbReference type="InterPro" id="IPR019109">
    <property type="entry name" value="MamF_MmsF"/>
</dbReference>